<dbReference type="Proteomes" id="UP001234585">
    <property type="component" value="Chromosome"/>
</dbReference>
<evidence type="ECO:0000313" key="3">
    <source>
        <dbReference type="Proteomes" id="UP001234585"/>
    </source>
</evidence>
<keyword evidence="3" id="KW-1185">Reference proteome</keyword>
<evidence type="ECO:0000256" key="1">
    <source>
        <dbReference type="SAM" id="MobiDB-lite"/>
    </source>
</evidence>
<accession>A0AA50CKJ9</accession>
<dbReference type="RefSeq" id="WP_306036550.1">
    <property type="nucleotide sequence ID" value="NZ_CP132302.1"/>
</dbReference>
<reference evidence="2 3" key="1">
    <citation type="submission" date="2023-08" db="EMBL/GenBank/DDBJ databases">
        <title>Pathogen: clinical or host-associated sample.</title>
        <authorList>
            <person name="Hergert J."/>
            <person name="Casey R."/>
            <person name="Wagner J."/>
            <person name="Young E.L."/>
            <person name="Oakeson K.F."/>
        </authorList>
    </citation>
    <scope>NUCLEOTIDE SEQUENCE [LARGE SCALE GENOMIC DNA]</scope>
    <source>
        <strain evidence="2 3">1760953</strain>
    </source>
</reference>
<evidence type="ECO:0000313" key="2">
    <source>
        <dbReference type="EMBL" id="WLR96087.1"/>
    </source>
</evidence>
<gene>
    <name evidence="2" type="ORF">Q9313_10065</name>
</gene>
<proteinExistence type="predicted"/>
<dbReference type="Gene3D" id="3.40.50.880">
    <property type="match status" value="1"/>
</dbReference>
<dbReference type="EMBL" id="CP132302">
    <property type="protein sequence ID" value="WLR96087.1"/>
    <property type="molecule type" value="Genomic_DNA"/>
</dbReference>
<dbReference type="InterPro" id="IPR029062">
    <property type="entry name" value="Class_I_gatase-like"/>
</dbReference>
<protein>
    <submittedName>
        <fullName evidence="2">Uncharacterized protein</fullName>
    </submittedName>
</protein>
<dbReference type="AlphaFoldDB" id="A0AA50CKJ9"/>
<feature type="region of interest" description="Disordered" evidence="1">
    <location>
        <begin position="1"/>
        <end position="22"/>
    </location>
</feature>
<sequence>MARRRATVLTPGGTIRENNDAPDLSAPAGRVVAAGKRVADICDATLALRRVGLLDDHTGNHPASTRPSR</sequence>
<dbReference type="SUPFAM" id="SSF52317">
    <property type="entry name" value="Class I glutamine amidotransferase-like"/>
    <property type="match status" value="1"/>
</dbReference>
<organism evidence="2 3">
    <name type="scientific">Shinella sumterensis</name>
    <dbReference type="NCBI Taxonomy" id="1967501"/>
    <lineage>
        <taxon>Bacteria</taxon>
        <taxon>Pseudomonadati</taxon>
        <taxon>Pseudomonadota</taxon>
        <taxon>Alphaproteobacteria</taxon>
        <taxon>Hyphomicrobiales</taxon>
        <taxon>Rhizobiaceae</taxon>
        <taxon>Shinella</taxon>
    </lineage>
</organism>
<name>A0AA50CKJ9_9HYPH</name>